<organism evidence="10 11">
    <name type="scientific">Diploscapter pachys</name>
    <dbReference type="NCBI Taxonomy" id="2018661"/>
    <lineage>
        <taxon>Eukaryota</taxon>
        <taxon>Metazoa</taxon>
        <taxon>Ecdysozoa</taxon>
        <taxon>Nematoda</taxon>
        <taxon>Chromadorea</taxon>
        <taxon>Rhabditida</taxon>
        <taxon>Rhabditina</taxon>
        <taxon>Rhabditomorpha</taxon>
        <taxon>Rhabditoidea</taxon>
        <taxon>Rhabditidae</taxon>
        <taxon>Diploscapter</taxon>
    </lineage>
</organism>
<gene>
    <name evidence="10" type="ORF">WR25_08382</name>
</gene>
<protein>
    <submittedName>
        <fullName evidence="10">Uncharacterized protein</fullName>
    </submittedName>
</protein>
<comment type="similarity">
    <text evidence="7">Belongs to the WD repeat EBI family.</text>
</comment>
<evidence type="ECO:0000256" key="4">
    <source>
        <dbReference type="ARBA" id="ARBA00023015"/>
    </source>
</evidence>
<dbReference type="Proteomes" id="UP000218231">
    <property type="component" value="Unassembled WGS sequence"/>
</dbReference>
<dbReference type="STRING" id="2018661.A0A2A2JP34"/>
<feature type="repeat" description="WD" evidence="8">
    <location>
        <begin position="274"/>
        <end position="315"/>
    </location>
</feature>
<keyword evidence="4" id="KW-0805">Transcription regulation</keyword>
<feature type="compositionally biased region" description="Polar residues" evidence="9">
    <location>
        <begin position="189"/>
        <end position="206"/>
    </location>
</feature>
<feature type="compositionally biased region" description="Low complexity" evidence="9">
    <location>
        <begin position="236"/>
        <end position="251"/>
    </location>
</feature>
<dbReference type="GO" id="GO:0003714">
    <property type="term" value="F:transcription corepressor activity"/>
    <property type="evidence" value="ECO:0007669"/>
    <property type="project" value="InterPro"/>
</dbReference>
<evidence type="ECO:0000256" key="5">
    <source>
        <dbReference type="ARBA" id="ARBA00023163"/>
    </source>
</evidence>
<comment type="caution">
    <text evidence="10">The sequence shown here is derived from an EMBL/GenBank/DDBJ whole genome shotgun (WGS) entry which is preliminary data.</text>
</comment>
<dbReference type="InterPro" id="IPR020472">
    <property type="entry name" value="WD40_PAC1"/>
</dbReference>
<dbReference type="Gene3D" id="2.130.10.10">
    <property type="entry name" value="YVTN repeat-like/Quinoprotein amine dehydrogenase"/>
    <property type="match status" value="1"/>
</dbReference>
<dbReference type="InterPro" id="IPR036322">
    <property type="entry name" value="WD40_repeat_dom_sf"/>
</dbReference>
<dbReference type="OrthoDB" id="1367865at2759"/>
<dbReference type="AlphaFoldDB" id="A0A2A2JP34"/>
<dbReference type="InterPro" id="IPR015943">
    <property type="entry name" value="WD40/YVTN_repeat-like_dom_sf"/>
</dbReference>
<evidence type="ECO:0000313" key="10">
    <source>
        <dbReference type="EMBL" id="PAV63417.1"/>
    </source>
</evidence>
<keyword evidence="2 8" id="KW-0853">WD repeat</keyword>
<name>A0A2A2JP34_9BILA</name>
<proteinExistence type="inferred from homology"/>
<evidence type="ECO:0000256" key="9">
    <source>
        <dbReference type="SAM" id="MobiDB-lite"/>
    </source>
</evidence>
<evidence type="ECO:0000256" key="1">
    <source>
        <dbReference type="ARBA" id="ARBA00004123"/>
    </source>
</evidence>
<dbReference type="PROSITE" id="PS50082">
    <property type="entry name" value="WD_REPEATS_2"/>
    <property type="match status" value="5"/>
</dbReference>
<evidence type="ECO:0000256" key="3">
    <source>
        <dbReference type="ARBA" id="ARBA00022737"/>
    </source>
</evidence>
<feature type="repeat" description="WD" evidence="8">
    <location>
        <begin position="521"/>
        <end position="562"/>
    </location>
</feature>
<dbReference type="GO" id="GO:0006357">
    <property type="term" value="P:regulation of transcription by RNA polymerase II"/>
    <property type="evidence" value="ECO:0007669"/>
    <property type="project" value="TreeGrafter"/>
</dbReference>
<evidence type="ECO:0000256" key="2">
    <source>
        <dbReference type="ARBA" id="ARBA00022574"/>
    </source>
</evidence>
<dbReference type="FunFam" id="2.130.10.10:FF:000218">
    <property type="entry name" value="WD40 repeat-containing protein HOS15"/>
    <property type="match status" value="1"/>
</dbReference>
<dbReference type="Pfam" id="PF00400">
    <property type="entry name" value="WD40"/>
    <property type="match status" value="6"/>
</dbReference>
<dbReference type="PANTHER" id="PTHR22846:SF2">
    <property type="entry name" value="F-BOX-LIKE_WD REPEAT-CONTAINING PROTEIN EBI"/>
    <property type="match status" value="1"/>
</dbReference>
<dbReference type="PROSITE" id="PS50294">
    <property type="entry name" value="WD_REPEATS_REGION"/>
    <property type="match status" value="5"/>
</dbReference>
<evidence type="ECO:0000256" key="8">
    <source>
        <dbReference type="PROSITE-ProRule" id="PRU00221"/>
    </source>
</evidence>
<keyword evidence="6" id="KW-0539">Nucleus</keyword>
<dbReference type="SMART" id="SM00320">
    <property type="entry name" value="WD40"/>
    <property type="match status" value="7"/>
</dbReference>
<dbReference type="InterPro" id="IPR045183">
    <property type="entry name" value="Ebi-like"/>
</dbReference>
<feature type="compositionally biased region" description="Polar residues" evidence="9">
    <location>
        <begin position="97"/>
        <end position="140"/>
    </location>
</feature>
<keyword evidence="3" id="KW-0677">Repeat</keyword>
<keyword evidence="5" id="KW-0804">Transcription</keyword>
<feature type="repeat" description="WD" evidence="8">
    <location>
        <begin position="479"/>
        <end position="520"/>
    </location>
</feature>
<dbReference type="InterPro" id="IPR001680">
    <property type="entry name" value="WD40_rpt"/>
</dbReference>
<dbReference type="CDD" id="cd00200">
    <property type="entry name" value="WD40"/>
    <property type="match status" value="1"/>
</dbReference>
<feature type="compositionally biased region" description="Basic and acidic residues" evidence="9">
    <location>
        <begin position="143"/>
        <end position="160"/>
    </location>
</feature>
<feature type="repeat" description="WD" evidence="8">
    <location>
        <begin position="353"/>
        <end position="394"/>
    </location>
</feature>
<reference evidence="10 11" key="1">
    <citation type="journal article" date="2017" name="Curr. Biol.">
        <title>Genome architecture and evolution of a unichromosomal asexual nematode.</title>
        <authorList>
            <person name="Fradin H."/>
            <person name="Zegar C."/>
            <person name="Gutwein M."/>
            <person name="Lucas J."/>
            <person name="Kovtun M."/>
            <person name="Corcoran D."/>
            <person name="Baugh L.R."/>
            <person name="Kiontke K."/>
            <person name="Gunsalus K."/>
            <person name="Fitch D.H."/>
            <person name="Piano F."/>
        </authorList>
    </citation>
    <scope>NUCLEOTIDE SEQUENCE [LARGE SCALE GENOMIC DNA]</scope>
    <source>
        <strain evidence="10">PF1309</strain>
    </source>
</reference>
<feature type="region of interest" description="Disordered" evidence="9">
    <location>
        <begin position="307"/>
        <end position="345"/>
    </location>
</feature>
<dbReference type="InterPro" id="IPR019775">
    <property type="entry name" value="WD40_repeat_CS"/>
</dbReference>
<dbReference type="PROSITE" id="PS00678">
    <property type="entry name" value="WD_REPEATS_1"/>
    <property type="match status" value="4"/>
</dbReference>
<dbReference type="PRINTS" id="PR00320">
    <property type="entry name" value="GPROTEINBRPT"/>
</dbReference>
<keyword evidence="11" id="KW-1185">Reference proteome</keyword>
<dbReference type="PANTHER" id="PTHR22846">
    <property type="entry name" value="WD40 REPEAT PROTEIN"/>
    <property type="match status" value="1"/>
</dbReference>
<sequence>MGKGKIGAEWLEARRGESFCHTAFLFAQEAQVNDNEFHKRVTSGALISIVQRGMFYSEAELCSLAASKEADTPVSNGAGLLERLSLIECVASDPTRLRQNPSAASANDKPSTSGTANAAGGSQNTNASGSGNFPNSTNHMHSPRTDQQRERDREARERHQQNGVAPGGKKDAKLGSPRNNGTLGLYAKKQQSAAAMSRNGQGTQAQGAHHENATTLNGGGSSGAIGANSGALGASGLSSANSNSNSNSKSLVTSGTKKPLHIESTFTDDQVRYLKMHTSDVFICAWNPKLDLMASGSGDSTARIWDLTQSDDPSVPSATLEKKSKTLRHSTVEERSSASTSKRDKASRLRCTLGAHKGPIFALKWNNKGDRLVSAGVDKTTIVWDAESGGQMIQQFNYHTQSALDVDWITQDMFASCSTDKTIHLCKIGSEKPIRTYVGHKNEVNAIKYDPYSGKLASCSDDMTLKIWSLNDDRPVHDWQAHNKEIYTIRWSPKGNVLASASFDHTVRIWDVNRGEAVRTLSRHTDPVYSVSFSPDGRYVASGCFDRSVFIWELSTGKLIQSYVGEKSLGGIFEVSWNSRGDKVAASASDGTIILIDVRALKNRLI</sequence>
<accession>A0A2A2JP34</accession>
<dbReference type="GO" id="GO:0000118">
    <property type="term" value="C:histone deacetylase complex"/>
    <property type="evidence" value="ECO:0007669"/>
    <property type="project" value="TreeGrafter"/>
</dbReference>
<feature type="repeat" description="WD" evidence="8">
    <location>
        <begin position="437"/>
        <end position="478"/>
    </location>
</feature>
<comment type="subcellular location">
    <subcellularLocation>
        <location evidence="1">Nucleus</location>
    </subcellularLocation>
</comment>
<feature type="region of interest" description="Disordered" evidence="9">
    <location>
        <begin position="96"/>
        <end position="221"/>
    </location>
</feature>
<evidence type="ECO:0000256" key="6">
    <source>
        <dbReference type="ARBA" id="ARBA00023242"/>
    </source>
</evidence>
<feature type="compositionally biased region" description="Basic and acidic residues" evidence="9">
    <location>
        <begin position="320"/>
        <end position="345"/>
    </location>
</feature>
<evidence type="ECO:0000313" key="11">
    <source>
        <dbReference type="Proteomes" id="UP000218231"/>
    </source>
</evidence>
<dbReference type="EMBL" id="LIAE01010306">
    <property type="protein sequence ID" value="PAV63417.1"/>
    <property type="molecule type" value="Genomic_DNA"/>
</dbReference>
<dbReference type="SUPFAM" id="SSF50978">
    <property type="entry name" value="WD40 repeat-like"/>
    <property type="match status" value="1"/>
</dbReference>
<dbReference type="Gene3D" id="1.20.960.30">
    <property type="match status" value="1"/>
</dbReference>
<feature type="region of interest" description="Disordered" evidence="9">
    <location>
        <begin position="236"/>
        <end position="256"/>
    </location>
</feature>
<evidence type="ECO:0000256" key="7">
    <source>
        <dbReference type="ARBA" id="ARBA00025741"/>
    </source>
</evidence>